<evidence type="ECO:0000313" key="2">
    <source>
        <dbReference type="EMBL" id="EJT51158.1"/>
    </source>
</evidence>
<dbReference type="Gene3D" id="3.20.180.10">
    <property type="entry name" value="PNP-oxidase-like"/>
    <property type="match status" value="1"/>
</dbReference>
<organism evidence="2 3">
    <name type="scientific">Trichosporon asahii var. asahii (strain ATCC 90039 / CBS 2479 / JCM 2466 / KCTC 7840 / NBRC 103889/ NCYC 2677 / UAMH 7654)</name>
    <name type="common">Yeast</name>
    <dbReference type="NCBI Taxonomy" id="1186058"/>
    <lineage>
        <taxon>Eukaryota</taxon>
        <taxon>Fungi</taxon>
        <taxon>Dikarya</taxon>
        <taxon>Basidiomycota</taxon>
        <taxon>Agaricomycotina</taxon>
        <taxon>Tremellomycetes</taxon>
        <taxon>Trichosporonales</taxon>
        <taxon>Trichosporonaceae</taxon>
        <taxon>Trichosporon</taxon>
    </lineage>
</organism>
<dbReference type="KEGG" id="tasa:A1Q1_07622"/>
<evidence type="ECO:0000313" key="3">
    <source>
        <dbReference type="Proteomes" id="UP000002748"/>
    </source>
</evidence>
<dbReference type="AlphaFoldDB" id="J5R7V4"/>
<dbReference type="Pfam" id="PF10615">
    <property type="entry name" value="DUF2470"/>
    <property type="match status" value="1"/>
</dbReference>
<dbReference type="InterPro" id="IPR037119">
    <property type="entry name" value="Haem_oxidase_HugZ-like_sf"/>
</dbReference>
<dbReference type="HOGENOM" id="CLU_174720_0_0_1"/>
<dbReference type="EMBL" id="ALBS01000073">
    <property type="protein sequence ID" value="EJT51158.1"/>
    <property type="molecule type" value="Genomic_DNA"/>
</dbReference>
<dbReference type="RefSeq" id="XP_014182109.1">
    <property type="nucleotide sequence ID" value="XM_014326634.1"/>
</dbReference>
<sequence>MTFSPEIVSHATTHMNEDHADGNLYIVRAFADEGAKSATMTTLDGESGTWSYVAADGSEKTATVPWPAGPISERMQIRVQVVALYKTACAKLGVDVKPHPQN</sequence>
<comment type="caution">
    <text evidence="2">The sequence shown here is derived from an EMBL/GenBank/DDBJ whole genome shotgun (WGS) entry which is preliminary data.</text>
</comment>
<dbReference type="VEuPathDB" id="FungiDB:A1Q1_07622"/>
<evidence type="ECO:0000259" key="1">
    <source>
        <dbReference type="Pfam" id="PF10615"/>
    </source>
</evidence>
<dbReference type="InterPro" id="IPR019595">
    <property type="entry name" value="DUF2470"/>
</dbReference>
<dbReference type="Proteomes" id="UP000002748">
    <property type="component" value="Unassembled WGS sequence"/>
</dbReference>
<dbReference type="GeneID" id="25991134"/>
<gene>
    <name evidence="2" type="ORF">A1Q1_07622</name>
</gene>
<reference evidence="2 3" key="1">
    <citation type="journal article" date="2012" name="Eukaryot. Cell">
        <title>Draft genome sequence of CBS 2479, the standard type strain of Trichosporon asahii.</title>
        <authorList>
            <person name="Yang R.Y."/>
            <person name="Li H.T."/>
            <person name="Zhu H."/>
            <person name="Zhou G.P."/>
            <person name="Wang M."/>
            <person name="Wang L."/>
        </authorList>
    </citation>
    <scope>NUCLEOTIDE SEQUENCE [LARGE SCALE GENOMIC DNA]</scope>
    <source>
        <strain evidence="3">ATCC 90039 / CBS 2479 / JCM 2466 / KCTC 7840 / NCYC 2677 / UAMH 7654</strain>
    </source>
</reference>
<proteinExistence type="predicted"/>
<accession>J5R7V4</accession>
<dbReference type="OrthoDB" id="10407617at2759"/>
<name>J5R7V4_TRIAS</name>
<feature type="domain" description="DUF2470" evidence="1">
    <location>
        <begin position="11"/>
        <end position="84"/>
    </location>
</feature>
<protein>
    <recommendedName>
        <fullName evidence="1">DUF2470 domain-containing protein</fullName>
    </recommendedName>
</protein>